<evidence type="ECO:0000313" key="3">
    <source>
        <dbReference type="Proteomes" id="UP000271889"/>
    </source>
</evidence>
<reference evidence="2 3" key="1">
    <citation type="submission" date="2018-11" db="EMBL/GenBank/DDBJ databases">
        <authorList>
            <consortium name="Pathogen Informatics"/>
        </authorList>
    </citation>
    <scope>NUCLEOTIDE SEQUENCE [LARGE SCALE GENOMIC DNA]</scope>
</reference>
<gene>
    <name evidence="2" type="ORF">CGOC_LOCUS337</name>
</gene>
<accession>A0A3P6PYE3</accession>
<dbReference type="Proteomes" id="UP000271889">
    <property type="component" value="Unassembled WGS sequence"/>
</dbReference>
<dbReference type="AlphaFoldDB" id="A0A3P6PYE3"/>
<keyword evidence="1" id="KW-0175">Coiled coil</keyword>
<protein>
    <submittedName>
        <fullName evidence="2">Uncharacterized protein</fullName>
    </submittedName>
</protein>
<dbReference type="EMBL" id="UYRV01000440">
    <property type="protein sequence ID" value="VDK44466.1"/>
    <property type="molecule type" value="Genomic_DNA"/>
</dbReference>
<evidence type="ECO:0000313" key="2">
    <source>
        <dbReference type="EMBL" id="VDK44466.1"/>
    </source>
</evidence>
<dbReference type="OrthoDB" id="6105938at2759"/>
<organism evidence="2 3">
    <name type="scientific">Cylicostephanus goldi</name>
    <name type="common">Nematode worm</name>
    <dbReference type="NCBI Taxonomy" id="71465"/>
    <lineage>
        <taxon>Eukaryota</taxon>
        <taxon>Metazoa</taxon>
        <taxon>Ecdysozoa</taxon>
        <taxon>Nematoda</taxon>
        <taxon>Chromadorea</taxon>
        <taxon>Rhabditida</taxon>
        <taxon>Rhabditina</taxon>
        <taxon>Rhabditomorpha</taxon>
        <taxon>Strongyloidea</taxon>
        <taxon>Strongylidae</taxon>
        <taxon>Cylicostephanus</taxon>
    </lineage>
</organism>
<proteinExistence type="predicted"/>
<evidence type="ECO:0000256" key="1">
    <source>
        <dbReference type="SAM" id="Coils"/>
    </source>
</evidence>
<feature type="non-terminal residue" evidence="2">
    <location>
        <position position="49"/>
    </location>
</feature>
<sequence length="49" mass="5890">MQSYVAEVGEIIRAYRRDEEEIDALQERISLVLSELLGQRLWMRSYPYL</sequence>
<keyword evidence="3" id="KW-1185">Reference proteome</keyword>
<feature type="coiled-coil region" evidence="1">
    <location>
        <begin position="8"/>
        <end position="35"/>
    </location>
</feature>
<name>A0A3P6PYE3_CYLGO</name>